<evidence type="ECO:0000256" key="5">
    <source>
        <dbReference type="ARBA" id="ARBA00022676"/>
    </source>
</evidence>
<accession>A0A9Q1BGZ7</accession>
<evidence type="ECO:0000259" key="18">
    <source>
        <dbReference type="SMART" id="SM00458"/>
    </source>
</evidence>
<dbReference type="EC" id="2.4.1.-" evidence="16"/>
<evidence type="ECO:0000313" key="19">
    <source>
        <dbReference type="EMBL" id="KAJ8024784.1"/>
    </source>
</evidence>
<name>A0A9Q1BGZ7_HOLLE</name>
<proteinExistence type="inferred from homology"/>
<sequence length="687" mass="78820">MPLRCWRFRLAYRAIFLMCISWYIVQLIQTSFLSSQEGNGVQYKDGTRTEQGRVGSRRSKELKAETEVQRPRPINIRGNDSGGKNTLKNAVGGSERKLNEVRPGNDKKETFFDYQVFIQTNASGIVTKNIRTNSNTRNITRKRKHPSPKDDYAVRPLDKDGQLVRTGAGEYGAPVVLSPEDTERSKTLFPFYQYDVVVSDKISLNRSLPDDRPQRCKAYMYPAELPRTSIIIAFHNEAKSTFLRTIHSIINRSPKHLVEEIILVNDASNLGDWHQSKWLHSYLSNLSVPIHLLQSAQRLGLVGARVLGLSKVSNRSEVVTFLDSHCECTDGWLEPLLQRISKDRTRVVSPVVDAIDDHTFQYISTTSWPHIGGFSWFPEFMWIRVPPEEKKRVYGDRSLPLRTPTISGGLFAIDKNFFHRLGYYDPDLKIWGGENLELSFKQVWQCGGSLEIVPCSRVGHVFRSTTPYSFLGDPETVFLHNNRRILETWAEDYRHVFYSLTPKYKEVQYGSVKSRQNLKETLKCQSFDWYLKNVYRGHVLPLKYKHLGQIQNKDTGLCLDNSAAGESKKLGSRVTVNTCSRNGMNQIIFLNVYDQLQHDRYCLTPQGEGNFVSLELCALGKTTNAWRQEWSFNKKNNQLVHSRTKQCLTVNSPTPPSSKRFVMIQNCSDTGEQKWTLQNITLSLDIR</sequence>
<dbReference type="CDD" id="cd02510">
    <property type="entry name" value="pp-GalNAc-T"/>
    <property type="match status" value="1"/>
</dbReference>
<evidence type="ECO:0000256" key="17">
    <source>
        <dbReference type="SAM" id="MobiDB-lite"/>
    </source>
</evidence>
<comment type="pathway">
    <text evidence="3 16">Protein modification; protein glycosylation.</text>
</comment>
<keyword evidence="20" id="KW-1185">Reference proteome</keyword>
<dbReference type="FunFam" id="3.90.550.10:FF:000021">
    <property type="entry name" value="Polypeptide N-acetylgalactosaminyltransferase"/>
    <property type="match status" value="1"/>
</dbReference>
<dbReference type="PANTHER" id="PTHR11675:SF133">
    <property type="entry name" value="GLYCOSYLTRANSFERASE 2-LIKE DOMAIN-CONTAINING PROTEIN"/>
    <property type="match status" value="1"/>
</dbReference>
<dbReference type="SUPFAM" id="SSF50370">
    <property type="entry name" value="Ricin B-like lectins"/>
    <property type="match status" value="1"/>
</dbReference>
<dbReference type="InterPro" id="IPR045885">
    <property type="entry name" value="GalNAc-T"/>
</dbReference>
<dbReference type="SUPFAM" id="SSF53448">
    <property type="entry name" value="Nucleotide-diphospho-sugar transferases"/>
    <property type="match status" value="1"/>
</dbReference>
<feature type="region of interest" description="Disordered" evidence="17">
    <location>
        <begin position="37"/>
        <end position="60"/>
    </location>
</feature>
<dbReference type="Pfam" id="PF00652">
    <property type="entry name" value="Ricin_B_lectin"/>
    <property type="match status" value="1"/>
</dbReference>
<evidence type="ECO:0000256" key="7">
    <source>
        <dbReference type="ARBA" id="ARBA00022692"/>
    </source>
</evidence>
<keyword evidence="10" id="KW-0735">Signal-anchor</keyword>
<dbReference type="PROSITE" id="PS50231">
    <property type="entry name" value="RICIN_B_LECTIN"/>
    <property type="match status" value="1"/>
</dbReference>
<dbReference type="Gene3D" id="3.90.550.10">
    <property type="entry name" value="Spore Coat Polysaccharide Biosynthesis Protein SpsA, Chain A"/>
    <property type="match status" value="1"/>
</dbReference>
<feature type="compositionally biased region" description="Basic and acidic residues" evidence="17">
    <location>
        <begin position="94"/>
        <end position="104"/>
    </location>
</feature>
<dbReference type="GO" id="GO:0046872">
    <property type="term" value="F:metal ion binding"/>
    <property type="evidence" value="ECO:0007669"/>
    <property type="project" value="UniProtKB-KW"/>
</dbReference>
<comment type="subcellular location">
    <subcellularLocation>
        <location evidence="2 16">Golgi apparatus membrane</location>
        <topology evidence="2 16">Single-pass type II membrane protein</topology>
    </subcellularLocation>
</comment>
<dbReference type="AlphaFoldDB" id="A0A9Q1BGZ7"/>
<evidence type="ECO:0000256" key="6">
    <source>
        <dbReference type="ARBA" id="ARBA00022679"/>
    </source>
</evidence>
<keyword evidence="8" id="KW-0479">Metal-binding</keyword>
<dbReference type="EMBL" id="JAIZAY010000018">
    <property type="protein sequence ID" value="KAJ8024784.1"/>
    <property type="molecule type" value="Genomic_DNA"/>
</dbReference>
<protein>
    <recommendedName>
        <fullName evidence="16">Polypeptide N-acetylgalactosaminyltransferase</fullName>
        <ecNumber evidence="16">2.4.1.-</ecNumber>
    </recommendedName>
    <alternativeName>
        <fullName evidence="16">Protein-UDP acetylgalactosaminyltransferase</fullName>
    </alternativeName>
</protein>
<keyword evidence="11" id="KW-1133">Transmembrane helix</keyword>
<comment type="cofactor">
    <cofactor evidence="1 16">
        <name>Mn(2+)</name>
        <dbReference type="ChEBI" id="CHEBI:29035"/>
    </cofactor>
</comment>
<dbReference type="PANTHER" id="PTHR11675">
    <property type="entry name" value="N-ACETYLGALACTOSAMINYLTRANSFERASE"/>
    <property type="match status" value="1"/>
</dbReference>
<organism evidence="19 20">
    <name type="scientific">Holothuria leucospilota</name>
    <name type="common">Black long sea cucumber</name>
    <name type="synonym">Mertensiothuria leucospilota</name>
    <dbReference type="NCBI Taxonomy" id="206669"/>
    <lineage>
        <taxon>Eukaryota</taxon>
        <taxon>Metazoa</taxon>
        <taxon>Echinodermata</taxon>
        <taxon>Eleutherozoa</taxon>
        <taxon>Echinozoa</taxon>
        <taxon>Holothuroidea</taxon>
        <taxon>Aspidochirotacea</taxon>
        <taxon>Aspidochirotida</taxon>
        <taxon>Holothuriidae</taxon>
        <taxon>Holothuria</taxon>
    </lineage>
</organism>
<dbReference type="Gene3D" id="2.80.10.50">
    <property type="match status" value="1"/>
</dbReference>
<dbReference type="GO" id="GO:0000139">
    <property type="term" value="C:Golgi membrane"/>
    <property type="evidence" value="ECO:0007669"/>
    <property type="project" value="UniProtKB-SubCell"/>
</dbReference>
<evidence type="ECO:0000256" key="10">
    <source>
        <dbReference type="ARBA" id="ARBA00022968"/>
    </source>
</evidence>
<evidence type="ECO:0000256" key="16">
    <source>
        <dbReference type="RuleBase" id="RU361242"/>
    </source>
</evidence>
<dbReference type="Pfam" id="PF00535">
    <property type="entry name" value="Glycos_transf_2"/>
    <property type="match status" value="1"/>
</dbReference>
<gene>
    <name evidence="19" type="ORF">HOLleu_34793</name>
</gene>
<evidence type="ECO:0000256" key="14">
    <source>
        <dbReference type="ARBA" id="ARBA00023157"/>
    </source>
</evidence>
<evidence type="ECO:0000256" key="8">
    <source>
        <dbReference type="ARBA" id="ARBA00022723"/>
    </source>
</evidence>
<evidence type="ECO:0000256" key="2">
    <source>
        <dbReference type="ARBA" id="ARBA00004323"/>
    </source>
</evidence>
<keyword evidence="9 16" id="KW-0430">Lectin</keyword>
<keyword evidence="12 16" id="KW-0333">Golgi apparatus</keyword>
<dbReference type="GO" id="GO:0030246">
    <property type="term" value="F:carbohydrate binding"/>
    <property type="evidence" value="ECO:0007669"/>
    <property type="project" value="UniProtKB-KW"/>
</dbReference>
<evidence type="ECO:0000256" key="15">
    <source>
        <dbReference type="ARBA" id="ARBA00023211"/>
    </source>
</evidence>
<dbReference type="InterPro" id="IPR035992">
    <property type="entry name" value="Ricin_B-like_lectins"/>
</dbReference>
<dbReference type="OrthoDB" id="5988548at2759"/>
<dbReference type="SMART" id="SM00458">
    <property type="entry name" value="RICIN"/>
    <property type="match status" value="1"/>
</dbReference>
<comment type="similarity">
    <text evidence="4 16">Belongs to the glycosyltransferase 2 family. GalNAc-T subfamily.</text>
</comment>
<evidence type="ECO:0000313" key="20">
    <source>
        <dbReference type="Proteomes" id="UP001152320"/>
    </source>
</evidence>
<dbReference type="GO" id="GO:0004653">
    <property type="term" value="F:polypeptide N-acetylgalactosaminyltransferase activity"/>
    <property type="evidence" value="ECO:0007669"/>
    <property type="project" value="TreeGrafter"/>
</dbReference>
<dbReference type="InterPro" id="IPR029044">
    <property type="entry name" value="Nucleotide-diphossugar_trans"/>
</dbReference>
<evidence type="ECO:0000256" key="1">
    <source>
        <dbReference type="ARBA" id="ARBA00001936"/>
    </source>
</evidence>
<dbReference type="InterPro" id="IPR000772">
    <property type="entry name" value="Ricin_B_lectin"/>
</dbReference>
<keyword evidence="5 16" id="KW-0328">Glycosyltransferase</keyword>
<dbReference type="InterPro" id="IPR001173">
    <property type="entry name" value="Glyco_trans_2-like"/>
</dbReference>
<feature type="domain" description="Ricin B lectin" evidence="18">
    <location>
        <begin position="545"/>
        <end position="678"/>
    </location>
</feature>
<feature type="region of interest" description="Disordered" evidence="17">
    <location>
        <begin position="73"/>
        <end position="104"/>
    </location>
</feature>
<keyword evidence="14 16" id="KW-1015">Disulfide bond</keyword>
<evidence type="ECO:0000256" key="4">
    <source>
        <dbReference type="ARBA" id="ARBA00005680"/>
    </source>
</evidence>
<keyword evidence="7" id="KW-0812">Transmembrane</keyword>
<keyword evidence="6 16" id="KW-0808">Transferase</keyword>
<evidence type="ECO:0000256" key="3">
    <source>
        <dbReference type="ARBA" id="ARBA00004922"/>
    </source>
</evidence>
<evidence type="ECO:0000256" key="12">
    <source>
        <dbReference type="ARBA" id="ARBA00023034"/>
    </source>
</evidence>
<keyword evidence="13" id="KW-0472">Membrane</keyword>
<dbReference type="GO" id="GO:0006493">
    <property type="term" value="P:protein O-linked glycosylation"/>
    <property type="evidence" value="ECO:0007669"/>
    <property type="project" value="TreeGrafter"/>
</dbReference>
<evidence type="ECO:0000256" key="9">
    <source>
        <dbReference type="ARBA" id="ARBA00022734"/>
    </source>
</evidence>
<comment type="caution">
    <text evidence="19">The sequence shown here is derived from an EMBL/GenBank/DDBJ whole genome shotgun (WGS) entry which is preliminary data.</text>
</comment>
<dbReference type="Proteomes" id="UP001152320">
    <property type="component" value="Chromosome 18"/>
</dbReference>
<reference evidence="19" key="1">
    <citation type="submission" date="2021-10" db="EMBL/GenBank/DDBJ databases">
        <title>Tropical sea cucumber genome reveals ecological adaptation and Cuvierian tubules defense mechanism.</title>
        <authorList>
            <person name="Chen T."/>
        </authorList>
    </citation>
    <scope>NUCLEOTIDE SEQUENCE</scope>
    <source>
        <strain evidence="19">Nanhai2018</strain>
        <tissue evidence="19">Muscle</tissue>
    </source>
</reference>
<evidence type="ECO:0000256" key="13">
    <source>
        <dbReference type="ARBA" id="ARBA00023136"/>
    </source>
</evidence>
<keyword evidence="15 16" id="KW-0464">Manganese</keyword>
<evidence type="ECO:0000256" key="11">
    <source>
        <dbReference type="ARBA" id="ARBA00022989"/>
    </source>
</evidence>